<accession>A0A0E9P603</accession>
<evidence type="ECO:0000313" key="2">
    <source>
        <dbReference type="EMBL" id="JAH00006.1"/>
    </source>
</evidence>
<organism evidence="2">
    <name type="scientific">Anguilla anguilla</name>
    <name type="common">European freshwater eel</name>
    <name type="synonym">Muraena anguilla</name>
    <dbReference type="NCBI Taxonomy" id="7936"/>
    <lineage>
        <taxon>Eukaryota</taxon>
        <taxon>Metazoa</taxon>
        <taxon>Chordata</taxon>
        <taxon>Craniata</taxon>
        <taxon>Vertebrata</taxon>
        <taxon>Euteleostomi</taxon>
        <taxon>Actinopterygii</taxon>
        <taxon>Neopterygii</taxon>
        <taxon>Teleostei</taxon>
        <taxon>Anguilliformes</taxon>
        <taxon>Anguillidae</taxon>
        <taxon>Anguilla</taxon>
    </lineage>
</organism>
<dbReference type="EMBL" id="GBXM01108571">
    <property type="protein sequence ID" value="JAH00006.1"/>
    <property type="molecule type" value="Transcribed_RNA"/>
</dbReference>
<reference evidence="2" key="1">
    <citation type="submission" date="2014-11" db="EMBL/GenBank/DDBJ databases">
        <authorList>
            <person name="Amaro Gonzalez C."/>
        </authorList>
    </citation>
    <scope>NUCLEOTIDE SEQUENCE</scope>
</reference>
<proteinExistence type="predicted"/>
<sequence length="32" mass="3530">MENKDIGQPSNGSSRCTSFNSDSDDYRCVSTK</sequence>
<name>A0A0E9P603_ANGAN</name>
<feature type="region of interest" description="Disordered" evidence="1">
    <location>
        <begin position="1"/>
        <end position="32"/>
    </location>
</feature>
<dbReference type="AlphaFoldDB" id="A0A0E9P603"/>
<evidence type="ECO:0000256" key="1">
    <source>
        <dbReference type="SAM" id="MobiDB-lite"/>
    </source>
</evidence>
<protein>
    <submittedName>
        <fullName evidence="2">Uncharacterized protein</fullName>
    </submittedName>
</protein>
<reference evidence="2" key="2">
    <citation type="journal article" date="2015" name="Fish Shellfish Immunol.">
        <title>Early steps in the European eel (Anguilla anguilla)-Vibrio vulnificus interaction in the gills: Role of the RtxA13 toxin.</title>
        <authorList>
            <person name="Callol A."/>
            <person name="Pajuelo D."/>
            <person name="Ebbesson L."/>
            <person name="Teles M."/>
            <person name="MacKenzie S."/>
            <person name="Amaro C."/>
        </authorList>
    </citation>
    <scope>NUCLEOTIDE SEQUENCE</scope>
</reference>
<feature type="compositionally biased region" description="Polar residues" evidence="1">
    <location>
        <begin position="8"/>
        <end position="21"/>
    </location>
</feature>